<dbReference type="EMBL" id="VSRR010000501">
    <property type="protein sequence ID" value="MPC16366.1"/>
    <property type="molecule type" value="Genomic_DNA"/>
</dbReference>
<organism evidence="1 2">
    <name type="scientific">Portunus trituberculatus</name>
    <name type="common">Swimming crab</name>
    <name type="synonym">Neptunus trituberculatus</name>
    <dbReference type="NCBI Taxonomy" id="210409"/>
    <lineage>
        <taxon>Eukaryota</taxon>
        <taxon>Metazoa</taxon>
        <taxon>Ecdysozoa</taxon>
        <taxon>Arthropoda</taxon>
        <taxon>Crustacea</taxon>
        <taxon>Multicrustacea</taxon>
        <taxon>Malacostraca</taxon>
        <taxon>Eumalacostraca</taxon>
        <taxon>Eucarida</taxon>
        <taxon>Decapoda</taxon>
        <taxon>Pleocyemata</taxon>
        <taxon>Brachyura</taxon>
        <taxon>Eubrachyura</taxon>
        <taxon>Portunoidea</taxon>
        <taxon>Portunidae</taxon>
        <taxon>Portuninae</taxon>
        <taxon>Portunus</taxon>
    </lineage>
</organism>
<sequence>MLSCCPLLLVQPGTGRPPQHQCYTKVWQECTVYLLFPQMDTAELRPRPVCLHRGHLTSCMFQDQLVVPH</sequence>
<dbReference type="AlphaFoldDB" id="A0A5B7D5C9"/>
<accession>A0A5B7D5C9</accession>
<dbReference type="Proteomes" id="UP000324222">
    <property type="component" value="Unassembled WGS sequence"/>
</dbReference>
<name>A0A5B7D5C9_PORTR</name>
<comment type="caution">
    <text evidence="1">The sequence shown here is derived from an EMBL/GenBank/DDBJ whole genome shotgun (WGS) entry which is preliminary data.</text>
</comment>
<evidence type="ECO:0000313" key="1">
    <source>
        <dbReference type="EMBL" id="MPC16366.1"/>
    </source>
</evidence>
<protein>
    <submittedName>
        <fullName evidence="1">Uncharacterized protein</fullName>
    </submittedName>
</protein>
<reference evidence="1 2" key="1">
    <citation type="submission" date="2019-05" db="EMBL/GenBank/DDBJ databases">
        <title>Another draft genome of Portunus trituberculatus and its Hox gene families provides insights of decapod evolution.</title>
        <authorList>
            <person name="Jeong J.-H."/>
            <person name="Song I."/>
            <person name="Kim S."/>
            <person name="Choi T."/>
            <person name="Kim D."/>
            <person name="Ryu S."/>
            <person name="Kim W."/>
        </authorList>
    </citation>
    <scope>NUCLEOTIDE SEQUENCE [LARGE SCALE GENOMIC DNA]</scope>
    <source>
        <tissue evidence="1">Muscle</tissue>
    </source>
</reference>
<gene>
    <name evidence="1" type="ORF">E2C01_009190</name>
</gene>
<proteinExistence type="predicted"/>
<keyword evidence="2" id="KW-1185">Reference proteome</keyword>
<evidence type="ECO:0000313" key="2">
    <source>
        <dbReference type="Proteomes" id="UP000324222"/>
    </source>
</evidence>